<dbReference type="InterPro" id="IPR007439">
    <property type="entry name" value="Chemotax_Pase_CheZ"/>
</dbReference>
<dbReference type="STRING" id="207559.Dde_2148"/>
<gene>
    <name evidence="2" type="ordered locus">Dde_2148</name>
</gene>
<dbReference type="eggNOG" id="COG3143">
    <property type="taxonomic scope" value="Bacteria"/>
</dbReference>
<feature type="compositionally biased region" description="Basic and acidic residues" evidence="1">
    <location>
        <begin position="211"/>
        <end position="224"/>
    </location>
</feature>
<keyword evidence="3" id="KW-1185">Reference proteome</keyword>
<dbReference type="HOGENOM" id="CLU_1145735_0_0_7"/>
<accession>Q30ZF1</accession>
<dbReference type="AlphaFoldDB" id="Q30ZF1"/>
<dbReference type="RefSeq" id="WP_011368046.1">
    <property type="nucleotide sequence ID" value="NC_007519.1"/>
</dbReference>
<evidence type="ECO:0000256" key="1">
    <source>
        <dbReference type="SAM" id="MobiDB-lite"/>
    </source>
</evidence>
<reference evidence="2 3" key="1">
    <citation type="journal article" date="2011" name="J. Bacteriol.">
        <title>Complete genome sequence and updated annotation of Desulfovibrio alaskensis G20.</title>
        <authorList>
            <person name="Hauser L.J."/>
            <person name="Land M.L."/>
            <person name="Brown S.D."/>
            <person name="Larimer F."/>
            <person name="Keller K.L."/>
            <person name="Rapp-Giles B.J."/>
            <person name="Price M.N."/>
            <person name="Lin M."/>
            <person name="Bruce D.C."/>
            <person name="Detter J.C."/>
            <person name="Tapia R."/>
            <person name="Han C.S."/>
            <person name="Goodwin L.A."/>
            <person name="Cheng J.F."/>
            <person name="Pitluck S."/>
            <person name="Copeland A."/>
            <person name="Lucas S."/>
            <person name="Nolan M."/>
            <person name="Lapidus A.L."/>
            <person name="Palumbo A.V."/>
            <person name="Wall J.D."/>
        </authorList>
    </citation>
    <scope>NUCLEOTIDE SEQUENCE [LARGE SCALE GENOMIC DNA]</scope>
    <source>
        <strain evidence="3">ATCC BAA 1058 / DSM 17464 / G20</strain>
    </source>
</reference>
<evidence type="ECO:0000313" key="3">
    <source>
        <dbReference type="Proteomes" id="UP000002710"/>
    </source>
</evidence>
<dbReference type="GO" id="GO:0050920">
    <property type="term" value="P:regulation of chemotaxis"/>
    <property type="evidence" value="ECO:0007669"/>
    <property type="project" value="InterPro"/>
</dbReference>
<dbReference type="Proteomes" id="UP000002710">
    <property type="component" value="Chromosome"/>
</dbReference>
<dbReference type="GO" id="GO:0009288">
    <property type="term" value="C:bacterial-type flagellum"/>
    <property type="evidence" value="ECO:0007669"/>
    <property type="project" value="InterPro"/>
</dbReference>
<organism evidence="2 3">
    <name type="scientific">Oleidesulfovibrio alaskensis (strain ATCC BAA-1058 / DSM 17464 / G20)</name>
    <name type="common">Desulfovibrio alaskensis</name>
    <dbReference type="NCBI Taxonomy" id="207559"/>
    <lineage>
        <taxon>Bacteria</taxon>
        <taxon>Pseudomonadati</taxon>
        <taxon>Thermodesulfobacteriota</taxon>
        <taxon>Desulfovibrionia</taxon>
        <taxon>Desulfovibrionales</taxon>
        <taxon>Desulfovibrionaceae</taxon>
        <taxon>Oleidesulfovibrio</taxon>
    </lineage>
</organism>
<protein>
    <submittedName>
        <fullName evidence="2">Chemotaxis phosphatase, CheZ</fullName>
    </submittedName>
</protein>
<name>Q30ZF1_OLEA2</name>
<proteinExistence type="predicted"/>
<dbReference type="EMBL" id="CP000112">
    <property type="protein sequence ID" value="ABB38945.1"/>
    <property type="molecule type" value="Genomic_DNA"/>
</dbReference>
<dbReference type="GO" id="GO:0003824">
    <property type="term" value="F:catalytic activity"/>
    <property type="evidence" value="ECO:0007669"/>
    <property type="project" value="InterPro"/>
</dbReference>
<sequence length="242" mass="26977">MRTQEAILEQVMQNVTAQVADSIKDAIAQTIQNELTTNLTRALLEGEFYKKLNSDMRSGLQNIYQEISHAAKDKSVAPPSEAQTDKLFSEASEQLDEILTTTEQATDDIMDVVEQQLERQAEASALLDALEKEAPGDSITQLRAINSELADNLTTILTALSFQDITGQRIKKIITALQRIESTVFELYMSTGLIMKAYSETPDKEIEELEQEARQKMSELKGPTRDVSQSDIDDMLAQLGMD</sequence>
<feature type="region of interest" description="Disordered" evidence="1">
    <location>
        <begin position="211"/>
        <end position="242"/>
    </location>
</feature>
<dbReference type="SUPFAM" id="SSF75708">
    <property type="entry name" value="Chemotaxis phosphatase CheZ"/>
    <property type="match status" value="1"/>
</dbReference>
<dbReference type="KEGG" id="dde:Dde_2148"/>
<evidence type="ECO:0000313" key="2">
    <source>
        <dbReference type="EMBL" id="ABB38945.1"/>
    </source>
</evidence>
<dbReference type="Gene3D" id="1.10.287.500">
    <property type="entry name" value="Helix hairpin bin"/>
    <property type="match status" value="1"/>
</dbReference>
<dbReference type="Pfam" id="PF04344">
    <property type="entry name" value="CheZ"/>
    <property type="match status" value="1"/>
</dbReference>